<name>A0A1W2TMA4_ROSNE</name>
<organism evidence="1">
    <name type="scientific">Rosellinia necatrix</name>
    <name type="common">White root-rot fungus</name>
    <dbReference type="NCBI Taxonomy" id="77044"/>
    <lineage>
        <taxon>Eukaryota</taxon>
        <taxon>Fungi</taxon>
        <taxon>Dikarya</taxon>
        <taxon>Ascomycota</taxon>
        <taxon>Pezizomycotina</taxon>
        <taxon>Sordariomycetes</taxon>
        <taxon>Xylariomycetidae</taxon>
        <taxon>Xylariales</taxon>
        <taxon>Xylariaceae</taxon>
        <taxon>Rosellinia</taxon>
    </lineage>
</organism>
<accession>A0A1W2TMA4</accession>
<protein>
    <submittedName>
        <fullName evidence="1">Uncharacterized protein</fullName>
    </submittedName>
</protein>
<dbReference type="AlphaFoldDB" id="A0A1W2TMA4"/>
<evidence type="ECO:0000313" key="1">
    <source>
        <dbReference type="EMBL" id="GAP89471.2"/>
    </source>
</evidence>
<dbReference type="Proteomes" id="UP000054516">
    <property type="component" value="Unassembled WGS sequence"/>
</dbReference>
<evidence type="ECO:0000313" key="2">
    <source>
        <dbReference type="Proteomes" id="UP000054516"/>
    </source>
</evidence>
<sequence length="169" mass="19156">MSTWKAMVLVNCHVQTGTRKMVCPDKRKALRCRRAAQPNLYPASLTIEAHTIDATKERKFWVLLISPKVAHGMADTRFTEKSVNSHRPIDRDTSHLLQYPSRLLDTSGTWQTLTLRQLENQSDGRLNFISQPRALLISTAPIKNTAMPALQMVALSVEILETISWGLQY</sequence>
<gene>
    <name evidence="1" type="ORF">SAMD00023353_4001140</name>
</gene>
<proteinExistence type="predicted"/>
<dbReference type="EMBL" id="DF977485">
    <property type="protein sequence ID" value="GAP89471.2"/>
    <property type="molecule type" value="Genomic_DNA"/>
</dbReference>
<reference evidence="1" key="1">
    <citation type="submission" date="2016-03" db="EMBL/GenBank/DDBJ databases">
        <title>Draft genome sequence of Rosellinia necatrix.</title>
        <authorList>
            <person name="Kanematsu S."/>
        </authorList>
    </citation>
    <scope>NUCLEOTIDE SEQUENCE [LARGE SCALE GENOMIC DNA]</scope>
    <source>
        <strain evidence="1">W97</strain>
    </source>
</reference>
<keyword evidence="2" id="KW-1185">Reference proteome</keyword>